<dbReference type="EMBL" id="JAEHOE010000172">
    <property type="protein sequence ID" value="KAG2483553.1"/>
    <property type="molecule type" value="Genomic_DNA"/>
</dbReference>
<feature type="coiled-coil region" evidence="1">
    <location>
        <begin position="196"/>
        <end position="233"/>
    </location>
</feature>
<name>A0A836BQF7_9CHLO</name>
<evidence type="ECO:0000313" key="4">
    <source>
        <dbReference type="EMBL" id="KAG2483553.1"/>
    </source>
</evidence>
<reference evidence="4" key="1">
    <citation type="journal article" date="2020" name="bioRxiv">
        <title>Comparative genomics of Chlamydomonas.</title>
        <authorList>
            <person name="Craig R.J."/>
            <person name="Hasan A.R."/>
            <person name="Ness R.W."/>
            <person name="Keightley P.D."/>
        </authorList>
    </citation>
    <scope>NUCLEOTIDE SEQUENCE</scope>
    <source>
        <strain evidence="4">CCAP 11/70</strain>
    </source>
</reference>
<feature type="region of interest" description="Disordered" evidence="2">
    <location>
        <begin position="843"/>
        <end position="865"/>
    </location>
</feature>
<organism evidence="4 5">
    <name type="scientific">Edaphochlamys debaryana</name>
    <dbReference type="NCBI Taxonomy" id="47281"/>
    <lineage>
        <taxon>Eukaryota</taxon>
        <taxon>Viridiplantae</taxon>
        <taxon>Chlorophyta</taxon>
        <taxon>core chlorophytes</taxon>
        <taxon>Chlorophyceae</taxon>
        <taxon>CS clade</taxon>
        <taxon>Chlamydomonadales</taxon>
        <taxon>Chlamydomonadales incertae sedis</taxon>
        <taxon>Edaphochlamys</taxon>
    </lineage>
</organism>
<keyword evidence="1" id="KW-0175">Coiled coil</keyword>
<evidence type="ECO:0000313" key="5">
    <source>
        <dbReference type="Proteomes" id="UP000612055"/>
    </source>
</evidence>
<feature type="compositionally biased region" description="Low complexity" evidence="2">
    <location>
        <begin position="571"/>
        <end position="587"/>
    </location>
</feature>
<keyword evidence="3" id="KW-0472">Membrane</keyword>
<feature type="compositionally biased region" description="Basic and acidic residues" evidence="2">
    <location>
        <begin position="158"/>
        <end position="172"/>
    </location>
</feature>
<keyword evidence="3" id="KW-0812">Transmembrane</keyword>
<evidence type="ECO:0000256" key="3">
    <source>
        <dbReference type="SAM" id="Phobius"/>
    </source>
</evidence>
<sequence>MAAAARVPQPLLRRPTAAVRSQHLCPRHGARQAHAPPPACLPLAAPPAAGRRTTAAAAAASPLGGGGGGKELAQERQAPVEPWRRIAAGVISLLVGAGLLLFLLWLRLVLPNWPAWKGNVPLPIVWAAAAAVAAGVAAVGYTVIKCARTWVFGQVPSDVDKPRPADAPRLEHPASPPLPDDARNVPATAGQVDDVLAVLKEQAADVKKQAAVLKKQAADVKKVADNYDELTADMGAIAEATAGQALRQTLGAEVVGGRKVLRNANSLVVALVPHVPGYGAAVYVAAEECLVSYLMANGHCGFWAVLRAELRNVRRRLEALRAPKDPEALERVRKVLEAVLLASGDPRDQSSVADALNTLGSARSAFAKPSAPGEVDPTRLLKALRRYMNATDEEARRGLLRGELCLAALSSLPEAGGGGGEEAGGGGGEEAGDRDAVEALEVDSLGCVWLRPGLSQTTLTEMKRNSKGLRDAKKQLARSASLLAVVHSILRRRMRPAFLAALLTAELRLSVCVVLSRDGEAAANQEQLPRSLPLQHRVEDKPAEVPVRYYVQRAGLLEDCEPPPQRRPVTARAAGGPIRRPGAGRAGHTALLPLGGPPGGGGMGCMGMGMGGGGMGCPCHRRSKAARLQAPAWAQAGIRPGRMAAVACGRWRLSNRTRWWRSDPRHLQPPAPLPHLGALGHNTCMVPVTAGRLYSLTRFKPSPWRTGFRMAFSSVSVLASALLLSASGARPVTAPAGIGPLAGRLLDYATTEAHSAAAPSDATSSEAPPLTRFLRGLGGGPCAADAPLLRQPCLRQPRPWRPRPTAAVRSQHLCPRHGARQAHAPPPACLPLAAPPAAGRRTTAAAAAASPLGGGGGGKELAQERQAPVEPWRRIAAGVISLLVGAGLLLFLLWLRLVLPNWPAWKGNVPLPIVWAAAAAVAAGVAAVGYTVIKCARTWVFGRADVKKQAAVLKKQAADVKKVADNYDELTADMGAIAEATAGQALRQTLGAEVVGGRKVLRNANSLVVALVPHVPGYGAAVYVAAEECLVSYLMANGHCGFWAVLRAELRNVRRRLEALRAPKDPEALERVRKVLEAVLLASGDPRDQSSVADALNTLGSARSAFAKPSAPGEVDPTRLLKALRRYMNATDEEARRGLLRGELCLAALSSLPEAGGGGGEEAGGGGGEEAGDRDAVEALEVDSLGCVWLRPGLSQTTLTEMKRNSKGLRDAKKQLARSASLLAVVHSILRRRMRPAFLAALLTAELRLSVCVVLNRDGEAAANQEQLPRSLPLQHRVEDKPAEVPVRYYVQRAGLLEEWVATE</sequence>
<feature type="transmembrane region" description="Helical" evidence="3">
    <location>
        <begin position="86"/>
        <end position="108"/>
    </location>
</feature>
<feature type="region of interest" description="Disordered" evidence="2">
    <location>
        <begin position="25"/>
        <end position="44"/>
    </location>
</feature>
<dbReference type="Proteomes" id="UP000612055">
    <property type="component" value="Unassembled WGS sequence"/>
</dbReference>
<feature type="transmembrane region" description="Helical" evidence="3">
    <location>
        <begin position="909"/>
        <end position="933"/>
    </location>
</feature>
<feature type="transmembrane region" description="Helical" evidence="3">
    <location>
        <begin position="875"/>
        <end position="897"/>
    </location>
</feature>
<evidence type="ECO:0000256" key="2">
    <source>
        <dbReference type="SAM" id="MobiDB-lite"/>
    </source>
</evidence>
<protein>
    <submittedName>
        <fullName evidence="4">Uncharacterized protein</fullName>
    </submittedName>
</protein>
<feature type="region of interest" description="Disordered" evidence="2">
    <location>
        <begin position="560"/>
        <end position="587"/>
    </location>
</feature>
<comment type="caution">
    <text evidence="4">The sequence shown here is derived from an EMBL/GenBank/DDBJ whole genome shotgun (WGS) entry which is preliminary data.</text>
</comment>
<accession>A0A836BQF7</accession>
<feature type="region of interest" description="Disordered" evidence="2">
    <location>
        <begin position="55"/>
        <end position="76"/>
    </location>
</feature>
<feature type="transmembrane region" description="Helical" evidence="3">
    <location>
        <begin position="120"/>
        <end position="144"/>
    </location>
</feature>
<proteinExistence type="predicted"/>
<keyword evidence="3" id="KW-1133">Transmembrane helix</keyword>
<feature type="region of interest" description="Disordered" evidence="2">
    <location>
        <begin position="157"/>
        <end position="184"/>
    </location>
</feature>
<gene>
    <name evidence="4" type="ORF">HYH03_017560</name>
</gene>
<keyword evidence="5" id="KW-1185">Reference proteome</keyword>
<evidence type="ECO:0000256" key="1">
    <source>
        <dbReference type="SAM" id="Coils"/>
    </source>
</evidence>